<evidence type="ECO:0000256" key="1">
    <source>
        <dbReference type="SAM" id="Phobius"/>
    </source>
</evidence>
<evidence type="ECO:0000313" key="2">
    <source>
        <dbReference type="EMBL" id="KAF6153208.1"/>
    </source>
</evidence>
<protein>
    <submittedName>
        <fullName evidence="2">Uncharacterized protein</fullName>
    </submittedName>
</protein>
<reference evidence="2 3" key="1">
    <citation type="journal article" date="2020" name="IScience">
        <title>Genome Sequencing of the Endangered Kingdonia uniflora (Circaeasteraceae, Ranunculales) Reveals Potential Mechanisms of Evolutionary Specialization.</title>
        <authorList>
            <person name="Sun Y."/>
            <person name="Deng T."/>
            <person name="Zhang A."/>
            <person name="Moore M.J."/>
            <person name="Landis J.B."/>
            <person name="Lin N."/>
            <person name="Zhang H."/>
            <person name="Zhang X."/>
            <person name="Huang J."/>
            <person name="Zhang X."/>
            <person name="Sun H."/>
            <person name="Wang H."/>
        </authorList>
    </citation>
    <scope>NUCLEOTIDE SEQUENCE [LARGE SCALE GENOMIC DNA]</scope>
    <source>
        <strain evidence="2">TB1705</strain>
        <tissue evidence="2">Leaf</tissue>
    </source>
</reference>
<dbReference type="AlphaFoldDB" id="A0A7J7MEP1"/>
<dbReference type="Proteomes" id="UP000541444">
    <property type="component" value="Unassembled WGS sequence"/>
</dbReference>
<dbReference type="EMBL" id="JACGCM010001580">
    <property type="protein sequence ID" value="KAF6153208.1"/>
    <property type="molecule type" value="Genomic_DNA"/>
</dbReference>
<name>A0A7J7MEP1_9MAGN</name>
<keyword evidence="1" id="KW-1133">Transmembrane helix</keyword>
<organism evidence="2 3">
    <name type="scientific">Kingdonia uniflora</name>
    <dbReference type="NCBI Taxonomy" id="39325"/>
    <lineage>
        <taxon>Eukaryota</taxon>
        <taxon>Viridiplantae</taxon>
        <taxon>Streptophyta</taxon>
        <taxon>Embryophyta</taxon>
        <taxon>Tracheophyta</taxon>
        <taxon>Spermatophyta</taxon>
        <taxon>Magnoliopsida</taxon>
        <taxon>Ranunculales</taxon>
        <taxon>Circaeasteraceae</taxon>
        <taxon>Kingdonia</taxon>
    </lineage>
</organism>
<comment type="caution">
    <text evidence="2">The sequence shown here is derived from an EMBL/GenBank/DDBJ whole genome shotgun (WGS) entry which is preliminary data.</text>
</comment>
<feature type="transmembrane region" description="Helical" evidence="1">
    <location>
        <begin position="7"/>
        <end position="25"/>
    </location>
</feature>
<accession>A0A7J7MEP1</accession>
<sequence>REIIITCLIIIVDCSGSGFLSIRVFRFPPLGILVSLLFLLNYFSSLEYYAYCFWLRREINYLDSQQLVSDKYYRDCVMKNDGRLREVDDHEVQWIKFWSVDDADRRLPLSDGS</sequence>
<feature type="transmembrane region" description="Helical" evidence="1">
    <location>
        <begin position="31"/>
        <end position="51"/>
    </location>
</feature>
<evidence type="ECO:0000313" key="3">
    <source>
        <dbReference type="Proteomes" id="UP000541444"/>
    </source>
</evidence>
<keyword evidence="1" id="KW-0472">Membrane</keyword>
<gene>
    <name evidence="2" type="ORF">GIB67_016687</name>
</gene>
<feature type="non-terminal residue" evidence="2">
    <location>
        <position position="1"/>
    </location>
</feature>
<keyword evidence="3" id="KW-1185">Reference proteome</keyword>
<proteinExistence type="predicted"/>
<keyword evidence="1" id="KW-0812">Transmembrane</keyword>